<protein>
    <submittedName>
        <fullName evidence="2">Unnamed protein product</fullName>
    </submittedName>
</protein>
<evidence type="ECO:0000313" key="2">
    <source>
        <dbReference type="EMBL" id="GMF29919.1"/>
    </source>
</evidence>
<dbReference type="Pfam" id="PF07727">
    <property type="entry name" value="RVT_2"/>
    <property type="match status" value="1"/>
</dbReference>
<feature type="domain" description="Reverse transcriptase Ty1/copia-type" evidence="1">
    <location>
        <begin position="9"/>
        <end position="87"/>
    </location>
</feature>
<dbReference type="Proteomes" id="UP001165121">
    <property type="component" value="Unassembled WGS sequence"/>
</dbReference>
<sequence>MQDGVIATVLVYVDDIICATNKEGWKTRFFAELNQKYGLKDLCRLNNYLGIQVDWKEDGILLHQSKFAEEVLERFGFADAVGCRSPMDTTVKLRVVKEDDKESTLPYREAVGALMYLATGTRPDLAFPVRYPSRFVQHQNLSHDGALKRVLRYLAATKNHVVVFKHQGGRADQILKIDVLLMPIGEIARTRGRALQAT</sequence>
<dbReference type="PANTHER" id="PTHR11439">
    <property type="entry name" value="GAG-POL-RELATED RETROTRANSPOSON"/>
    <property type="match status" value="1"/>
</dbReference>
<gene>
    <name evidence="2" type="ORF">Pfra01_000651100</name>
</gene>
<dbReference type="AlphaFoldDB" id="A0A9W6X4F1"/>
<dbReference type="InterPro" id="IPR013103">
    <property type="entry name" value="RVT_2"/>
</dbReference>
<evidence type="ECO:0000313" key="3">
    <source>
        <dbReference type="Proteomes" id="UP001165121"/>
    </source>
</evidence>
<dbReference type="PANTHER" id="PTHR11439:SF491">
    <property type="entry name" value="INTEGRASE CATALYTIC DOMAIN-CONTAINING PROTEIN"/>
    <property type="match status" value="1"/>
</dbReference>
<comment type="caution">
    <text evidence="2">The sequence shown here is derived from an EMBL/GenBank/DDBJ whole genome shotgun (WGS) entry which is preliminary data.</text>
</comment>
<name>A0A9W6X4F1_9STRA</name>
<reference evidence="2" key="1">
    <citation type="submission" date="2023-04" db="EMBL/GenBank/DDBJ databases">
        <title>Phytophthora fragariaefolia NBRC 109709.</title>
        <authorList>
            <person name="Ichikawa N."/>
            <person name="Sato H."/>
            <person name="Tonouchi N."/>
        </authorList>
    </citation>
    <scope>NUCLEOTIDE SEQUENCE</scope>
    <source>
        <strain evidence="2">NBRC 109709</strain>
    </source>
</reference>
<dbReference type="OrthoDB" id="106712at2759"/>
<proteinExistence type="predicted"/>
<organism evidence="2 3">
    <name type="scientific">Phytophthora fragariaefolia</name>
    <dbReference type="NCBI Taxonomy" id="1490495"/>
    <lineage>
        <taxon>Eukaryota</taxon>
        <taxon>Sar</taxon>
        <taxon>Stramenopiles</taxon>
        <taxon>Oomycota</taxon>
        <taxon>Peronosporomycetes</taxon>
        <taxon>Peronosporales</taxon>
        <taxon>Peronosporaceae</taxon>
        <taxon>Phytophthora</taxon>
    </lineage>
</organism>
<keyword evidence="3" id="KW-1185">Reference proteome</keyword>
<evidence type="ECO:0000259" key="1">
    <source>
        <dbReference type="Pfam" id="PF07727"/>
    </source>
</evidence>
<dbReference type="EMBL" id="BSXT01000553">
    <property type="protein sequence ID" value="GMF29919.1"/>
    <property type="molecule type" value="Genomic_DNA"/>
</dbReference>
<accession>A0A9W6X4F1</accession>